<name>A0A1Q1B6M1_MAIZE</name>
<reference evidence="1" key="1">
    <citation type="submission" date="2015-12" db="EMBL/GenBank/DDBJ databases">
        <title>Update maize B73 reference genome by single molecule sequencing technologies.</title>
        <authorList>
            <consortium name="Maize Genome Sequencing Project"/>
            <person name="Ware D."/>
        </authorList>
    </citation>
    <scope>NUCLEOTIDE SEQUENCE</scope>
    <source>
        <tissue evidence="1">Seedling</tissue>
    </source>
</reference>
<proteinExistence type="predicted"/>
<sequence length="23" mass="2735">MKARTGLKELRILKNVRILVLRN</sequence>
<evidence type="ECO:0000313" key="1">
    <source>
        <dbReference type="EMBL" id="AQK84588.1"/>
    </source>
</evidence>
<gene>
    <name evidence="1" type="ORF">ZEAMMB73_Zm00001d037695</name>
</gene>
<protein>
    <submittedName>
        <fullName evidence="1">Actin binding protein family</fullName>
    </submittedName>
</protein>
<dbReference type="AlphaFoldDB" id="A0A1Q1B6M1"/>
<feature type="non-terminal residue" evidence="1">
    <location>
        <position position="23"/>
    </location>
</feature>
<organism evidence="1">
    <name type="scientific">Zea mays</name>
    <name type="common">Maize</name>
    <dbReference type="NCBI Taxonomy" id="4577"/>
    <lineage>
        <taxon>Eukaryota</taxon>
        <taxon>Viridiplantae</taxon>
        <taxon>Streptophyta</taxon>
        <taxon>Embryophyta</taxon>
        <taxon>Tracheophyta</taxon>
        <taxon>Spermatophyta</taxon>
        <taxon>Magnoliopsida</taxon>
        <taxon>Liliopsida</taxon>
        <taxon>Poales</taxon>
        <taxon>Poaceae</taxon>
        <taxon>PACMAD clade</taxon>
        <taxon>Panicoideae</taxon>
        <taxon>Andropogonodae</taxon>
        <taxon>Andropogoneae</taxon>
        <taxon>Tripsacinae</taxon>
        <taxon>Zea</taxon>
    </lineage>
</organism>
<dbReference type="EMBL" id="CM000782">
    <property type="protein sequence ID" value="AQK84588.1"/>
    <property type="molecule type" value="Genomic_DNA"/>
</dbReference>
<accession>A0A1Q1B6M1</accession>